<evidence type="ECO:0000256" key="1">
    <source>
        <dbReference type="SAM" id="SignalP"/>
    </source>
</evidence>
<keyword evidence="1" id="KW-0732">Signal</keyword>
<dbReference type="AlphaFoldDB" id="A0A0A9BW38"/>
<evidence type="ECO:0000313" key="2">
    <source>
        <dbReference type="EMBL" id="JAD68254.1"/>
    </source>
</evidence>
<organism evidence="2">
    <name type="scientific">Arundo donax</name>
    <name type="common">Giant reed</name>
    <name type="synonym">Donax arundinaceus</name>
    <dbReference type="NCBI Taxonomy" id="35708"/>
    <lineage>
        <taxon>Eukaryota</taxon>
        <taxon>Viridiplantae</taxon>
        <taxon>Streptophyta</taxon>
        <taxon>Embryophyta</taxon>
        <taxon>Tracheophyta</taxon>
        <taxon>Spermatophyta</taxon>
        <taxon>Magnoliopsida</taxon>
        <taxon>Liliopsida</taxon>
        <taxon>Poales</taxon>
        <taxon>Poaceae</taxon>
        <taxon>PACMAD clade</taxon>
        <taxon>Arundinoideae</taxon>
        <taxon>Arundineae</taxon>
        <taxon>Arundo</taxon>
    </lineage>
</organism>
<dbReference type="EMBL" id="GBRH01229641">
    <property type="protein sequence ID" value="JAD68254.1"/>
    <property type="molecule type" value="Transcribed_RNA"/>
</dbReference>
<sequence length="86" mass="9590">MFLTLIFPLLTSLSSPAFTCIYCMFVELQQTSKAENDRLWEENNSVKTELSALSKALEPVFRIMSADSAEEGSSLLSRVHGVCDKL</sequence>
<proteinExistence type="predicted"/>
<protein>
    <submittedName>
        <fullName evidence="2">Uncharacterized protein</fullName>
    </submittedName>
</protein>
<feature type="chain" id="PRO_5002042999" evidence="1">
    <location>
        <begin position="20"/>
        <end position="86"/>
    </location>
</feature>
<reference evidence="2" key="1">
    <citation type="submission" date="2014-09" db="EMBL/GenBank/DDBJ databases">
        <authorList>
            <person name="Magalhaes I.L.F."/>
            <person name="Oliveira U."/>
            <person name="Santos F.R."/>
            <person name="Vidigal T.H.D.A."/>
            <person name="Brescovit A.D."/>
            <person name="Santos A.J."/>
        </authorList>
    </citation>
    <scope>NUCLEOTIDE SEQUENCE</scope>
    <source>
        <tissue evidence="2">Shoot tissue taken approximately 20 cm above the soil surface</tissue>
    </source>
</reference>
<name>A0A0A9BW38_ARUDO</name>
<reference evidence="2" key="2">
    <citation type="journal article" date="2015" name="Data Brief">
        <title>Shoot transcriptome of the giant reed, Arundo donax.</title>
        <authorList>
            <person name="Barrero R.A."/>
            <person name="Guerrero F.D."/>
            <person name="Moolhuijzen P."/>
            <person name="Goolsby J.A."/>
            <person name="Tidwell J."/>
            <person name="Bellgard S.E."/>
            <person name="Bellgard M.I."/>
        </authorList>
    </citation>
    <scope>NUCLEOTIDE SEQUENCE</scope>
    <source>
        <tissue evidence="2">Shoot tissue taken approximately 20 cm above the soil surface</tissue>
    </source>
</reference>
<feature type="signal peptide" evidence="1">
    <location>
        <begin position="1"/>
        <end position="19"/>
    </location>
</feature>
<accession>A0A0A9BW38</accession>